<reference evidence="1" key="1">
    <citation type="journal article" date="2015" name="Nature">
        <title>Complex archaea that bridge the gap between prokaryotes and eukaryotes.</title>
        <authorList>
            <person name="Spang A."/>
            <person name="Saw J.H."/>
            <person name="Jorgensen S.L."/>
            <person name="Zaremba-Niedzwiedzka K."/>
            <person name="Martijn J."/>
            <person name="Lind A.E."/>
            <person name="van Eijk R."/>
            <person name="Schleper C."/>
            <person name="Guy L."/>
            <person name="Ettema T.J."/>
        </authorList>
    </citation>
    <scope>NUCLEOTIDE SEQUENCE</scope>
</reference>
<evidence type="ECO:0000313" key="1">
    <source>
        <dbReference type="EMBL" id="KKL86688.1"/>
    </source>
</evidence>
<dbReference type="AlphaFoldDB" id="A0A0F9FK76"/>
<name>A0A0F9FK76_9ZZZZ</name>
<sequence length="328" mass="37352">MNEILVTSITGQSLYALIWDTSNKVAYIVGETFETHGTNSRTNADYDIPLIEVGSTGYYYADYPTWIERGRYYTIIKYRTGSVAVDSDQSIGGPVEKYWTGSAVVAIPETNAVSICNRALAILSGGDDTLTITTLSGATGPEKKTSDLCALYYTETRREVLARMQPQECSYYADLGAESSFSGEKAEWLYVFDLPSDFLIVVRQCDEQYHKMEYNQEIMQGYLFTNTYSNEDRDSAYILYVKNETDASAFSDEVTKAIYTLLASKLAPRIISGDWGHKRRQELIEEFETLLLPTSMGINRSMQHHSEEPRLSKYRWLGDRQYNYDYED</sequence>
<accession>A0A0F9FK76</accession>
<protein>
    <submittedName>
        <fullName evidence="1">Uncharacterized protein</fullName>
    </submittedName>
</protein>
<dbReference type="EMBL" id="LAZR01021039">
    <property type="protein sequence ID" value="KKL86688.1"/>
    <property type="molecule type" value="Genomic_DNA"/>
</dbReference>
<organism evidence="1">
    <name type="scientific">marine sediment metagenome</name>
    <dbReference type="NCBI Taxonomy" id="412755"/>
    <lineage>
        <taxon>unclassified sequences</taxon>
        <taxon>metagenomes</taxon>
        <taxon>ecological metagenomes</taxon>
    </lineage>
</organism>
<proteinExistence type="predicted"/>
<comment type="caution">
    <text evidence="1">The sequence shown here is derived from an EMBL/GenBank/DDBJ whole genome shotgun (WGS) entry which is preliminary data.</text>
</comment>
<gene>
    <name evidence="1" type="ORF">LCGC14_1942230</name>
</gene>